<dbReference type="Proteomes" id="UP001297272">
    <property type="component" value="Unassembled WGS sequence"/>
</dbReference>
<dbReference type="InterPro" id="IPR036282">
    <property type="entry name" value="Glutathione-S-Trfase_C_sf"/>
</dbReference>
<name>A0ABS5RS15_9HYPH</name>
<dbReference type="InterPro" id="IPR040079">
    <property type="entry name" value="Glutathione_S-Trfase"/>
</dbReference>
<dbReference type="PROSITE" id="PS50404">
    <property type="entry name" value="GST_NTER"/>
    <property type="match status" value="1"/>
</dbReference>
<gene>
    <name evidence="3" type="ORF">JYU29_03955</name>
</gene>
<dbReference type="InterPro" id="IPR004045">
    <property type="entry name" value="Glutathione_S-Trfase_N"/>
</dbReference>
<dbReference type="CDD" id="cd03047">
    <property type="entry name" value="GST_N_2"/>
    <property type="match status" value="1"/>
</dbReference>
<dbReference type="PANTHER" id="PTHR44051:SF19">
    <property type="entry name" value="DISULFIDE-BOND OXIDOREDUCTASE YFCG"/>
    <property type="match status" value="1"/>
</dbReference>
<dbReference type="SFLD" id="SFLDS00019">
    <property type="entry name" value="Glutathione_Transferase_(cytos"/>
    <property type="match status" value="1"/>
</dbReference>
<evidence type="ECO:0000313" key="3">
    <source>
        <dbReference type="EMBL" id="MBS9719838.1"/>
    </source>
</evidence>
<accession>A0ABS5RS15</accession>
<dbReference type="PANTHER" id="PTHR44051">
    <property type="entry name" value="GLUTATHIONE S-TRANSFERASE-RELATED"/>
    <property type="match status" value="1"/>
</dbReference>
<evidence type="ECO:0000259" key="1">
    <source>
        <dbReference type="PROSITE" id="PS50404"/>
    </source>
</evidence>
<dbReference type="RefSeq" id="WP_213983437.1">
    <property type="nucleotide sequence ID" value="NZ_JAFMNX010000001.1"/>
</dbReference>
<dbReference type="EMBL" id="JAFMNX010000001">
    <property type="protein sequence ID" value="MBS9719838.1"/>
    <property type="molecule type" value="Genomic_DNA"/>
</dbReference>
<dbReference type="Pfam" id="PF13410">
    <property type="entry name" value="GST_C_2"/>
    <property type="match status" value="1"/>
</dbReference>
<evidence type="ECO:0000313" key="4">
    <source>
        <dbReference type="Proteomes" id="UP001297272"/>
    </source>
</evidence>
<organism evidence="3 4">
    <name type="scientific">Tianweitania aestuarii</name>
    <dbReference type="NCBI Taxonomy" id="2814886"/>
    <lineage>
        <taxon>Bacteria</taxon>
        <taxon>Pseudomonadati</taxon>
        <taxon>Pseudomonadota</taxon>
        <taxon>Alphaproteobacteria</taxon>
        <taxon>Hyphomicrobiales</taxon>
        <taxon>Phyllobacteriaceae</taxon>
        <taxon>Tianweitania</taxon>
    </lineage>
</organism>
<dbReference type="InterPro" id="IPR010987">
    <property type="entry name" value="Glutathione-S-Trfase_C-like"/>
</dbReference>
<dbReference type="SUPFAM" id="SSF52833">
    <property type="entry name" value="Thioredoxin-like"/>
    <property type="match status" value="1"/>
</dbReference>
<sequence length="213" mass="23447">MNTLLHGRATSSNVQIVAWALTELGLSYERLDVGGAFGGNTTPEFKALNPNGLVPVLEIDGLTLWESGAITRYLGARYGDEAFWPADPAVRAPVDKWAEWIKTTFVPAFLGGVFWPIISTKPGQPLPDSFAAAAAKLKQVAAILETGMPEDGFFGGDTVCWADMVIGTYLFRYFDLDFDRAETPKLRAYYDRLTGRPAYAEHVMVNYDSLRAK</sequence>
<dbReference type="SFLD" id="SFLDG00358">
    <property type="entry name" value="Main_(cytGST)"/>
    <property type="match status" value="1"/>
</dbReference>
<feature type="domain" description="GST N-terminal" evidence="1">
    <location>
        <begin position="1"/>
        <end position="82"/>
    </location>
</feature>
<dbReference type="InterPro" id="IPR036249">
    <property type="entry name" value="Thioredoxin-like_sf"/>
</dbReference>
<feature type="domain" description="GST C-terminal" evidence="2">
    <location>
        <begin position="87"/>
        <end position="213"/>
    </location>
</feature>
<proteinExistence type="predicted"/>
<dbReference type="SUPFAM" id="SSF47616">
    <property type="entry name" value="GST C-terminal domain-like"/>
    <property type="match status" value="1"/>
</dbReference>
<comment type="caution">
    <text evidence="3">The sequence shown here is derived from an EMBL/GenBank/DDBJ whole genome shotgun (WGS) entry which is preliminary data.</text>
</comment>
<dbReference type="Pfam" id="PF02798">
    <property type="entry name" value="GST_N"/>
    <property type="match status" value="1"/>
</dbReference>
<reference evidence="3 4" key="1">
    <citation type="submission" date="2021-03" db="EMBL/GenBank/DDBJ databases">
        <title>Tianweitania aestuarii sp. nov., isolated from a tidal flat.</title>
        <authorList>
            <person name="Park S."/>
            <person name="Yoon J.-H."/>
        </authorList>
    </citation>
    <scope>NUCLEOTIDE SEQUENCE [LARGE SCALE GENOMIC DNA]</scope>
    <source>
        <strain evidence="3 4">BSSL-BM11</strain>
    </source>
</reference>
<dbReference type="SFLD" id="SFLDG01150">
    <property type="entry name" value="Main.1:_Beta-like"/>
    <property type="match status" value="1"/>
</dbReference>
<protein>
    <submittedName>
        <fullName evidence="3">Glutathione S-transferase family protein</fullName>
    </submittedName>
</protein>
<dbReference type="Gene3D" id="3.40.30.10">
    <property type="entry name" value="Glutaredoxin"/>
    <property type="match status" value="1"/>
</dbReference>
<dbReference type="Gene3D" id="1.20.1050.10">
    <property type="match status" value="1"/>
</dbReference>
<evidence type="ECO:0000259" key="2">
    <source>
        <dbReference type="PROSITE" id="PS50405"/>
    </source>
</evidence>
<keyword evidence="4" id="KW-1185">Reference proteome</keyword>
<dbReference type="PROSITE" id="PS50405">
    <property type="entry name" value="GST_CTER"/>
    <property type="match status" value="1"/>
</dbReference>